<dbReference type="Proteomes" id="UP000075230">
    <property type="component" value="Unassembled WGS sequence"/>
</dbReference>
<dbReference type="EMBL" id="BCWF01000015">
    <property type="protein sequence ID" value="GAT22474.1"/>
    <property type="molecule type" value="Genomic_DNA"/>
</dbReference>
<proteinExistence type="predicted"/>
<comment type="caution">
    <text evidence="1">The sequence shown here is derived from an EMBL/GenBank/DDBJ whole genome shotgun (WGS) entry which is preliminary data.</text>
</comment>
<dbReference type="AlphaFoldDB" id="A0A146F876"/>
<evidence type="ECO:0000313" key="2">
    <source>
        <dbReference type="Proteomes" id="UP000075230"/>
    </source>
</evidence>
<accession>A0A146F876</accession>
<name>A0A146F876_ASPKA</name>
<evidence type="ECO:0000313" key="1">
    <source>
        <dbReference type="EMBL" id="GAT22474.1"/>
    </source>
</evidence>
<protein>
    <submittedName>
        <fullName evidence="1">Polyketide synthase</fullName>
    </submittedName>
</protein>
<sequence>MDSSRFVRPSSFYSSDVLINPDRGKRLEVIQPGDEYEPIYCQIFTRLLLSVLIKTRPLKPQDKVFCILSSLPEMEPKVDHSDS</sequence>
<reference evidence="2" key="2">
    <citation type="submission" date="2016-02" db="EMBL/GenBank/DDBJ databases">
        <title>Genome sequencing of Aspergillus luchuensis NBRC 4314.</title>
        <authorList>
            <person name="Yamada O."/>
        </authorList>
    </citation>
    <scope>NUCLEOTIDE SEQUENCE [LARGE SCALE GENOMIC DNA]</scope>
    <source>
        <strain evidence="2">RIB 2604</strain>
    </source>
</reference>
<reference evidence="1 2" key="1">
    <citation type="journal article" date="2016" name="DNA Res.">
        <title>Genome sequence of Aspergillus luchuensis NBRC 4314.</title>
        <authorList>
            <person name="Yamada O."/>
            <person name="Machida M."/>
            <person name="Hosoyama A."/>
            <person name="Goto M."/>
            <person name="Takahashi T."/>
            <person name="Futagami T."/>
            <person name="Yamagata Y."/>
            <person name="Takeuchi M."/>
            <person name="Kobayashi T."/>
            <person name="Koike H."/>
            <person name="Abe K."/>
            <person name="Asai K."/>
            <person name="Arita M."/>
            <person name="Fujita N."/>
            <person name="Fukuda K."/>
            <person name="Higa K."/>
            <person name="Horikawa H."/>
            <person name="Ishikawa T."/>
            <person name="Jinno K."/>
            <person name="Kato Y."/>
            <person name="Kirimura K."/>
            <person name="Mizutani O."/>
            <person name="Nakasone K."/>
            <person name="Sano M."/>
            <person name="Shiraishi Y."/>
            <person name="Tsukahara M."/>
            <person name="Gomi K."/>
        </authorList>
    </citation>
    <scope>NUCLEOTIDE SEQUENCE [LARGE SCALE GENOMIC DNA]</scope>
    <source>
        <strain evidence="1 2">RIB 2604</strain>
    </source>
</reference>
<organism evidence="1 2">
    <name type="scientific">Aspergillus kawachii</name>
    <name type="common">White koji mold</name>
    <name type="synonym">Aspergillus awamori var. kawachi</name>
    <dbReference type="NCBI Taxonomy" id="1069201"/>
    <lineage>
        <taxon>Eukaryota</taxon>
        <taxon>Fungi</taxon>
        <taxon>Dikarya</taxon>
        <taxon>Ascomycota</taxon>
        <taxon>Pezizomycotina</taxon>
        <taxon>Eurotiomycetes</taxon>
        <taxon>Eurotiomycetidae</taxon>
        <taxon>Eurotiales</taxon>
        <taxon>Aspergillaceae</taxon>
        <taxon>Aspergillus</taxon>
        <taxon>Aspergillus subgen. Circumdati</taxon>
    </lineage>
</organism>
<gene>
    <name evidence="1" type="ORF">RIB2604_01505080</name>
</gene>